<organism evidence="3 4">
    <name type="scientific">Achromobacter animicus</name>
    <dbReference type="NCBI Taxonomy" id="1389935"/>
    <lineage>
        <taxon>Bacteria</taxon>
        <taxon>Pseudomonadati</taxon>
        <taxon>Pseudomonadota</taxon>
        <taxon>Betaproteobacteria</taxon>
        <taxon>Burkholderiales</taxon>
        <taxon>Alcaligenaceae</taxon>
        <taxon>Achromobacter</taxon>
    </lineage>
</organism>
<evidence type="ECO:0000313" key="4">
    <source>
        <dbReference type="Proteomes" id="UP000494214"/>
    </source>
</evidence>
<dbReference type="InterPro" id="IPR051017">
    <property type="entry name" value="Aldolase-II_Adducin_sf"/>
</dbReference>
<dbReference type="Proteomes" id="UP000494214">
    <property type="component" value="Unassembled WGS sequence"/>
</dbReference>
<sequence>MAQTPKPDPDVLDAARAQTRIDLAACHRLAAQFGMTDLIYTHISARVPGAEDQFLINPFGLLFDEIRADNLVTVGADGEILDDPTGLGINRAGFVIHSAVHQARPDAVCVMHTHTLAGVAVSALRGGLLPYTQHAARFHGRMGYHAYEGVAVDLDERARLVRDLGPHKALMLRNHGLLTCGATVGETFELMYFLEFACRAQLQIQASGQSVAVPDRDAIQRAAETFDRAAGRSSPRLWHALLRGLDRTDSTYRHLPPAR</sequence>
<comment type="similarity">
    <text evidence="1">Belongs to the aldolase class II family.</text>
</comment>
<accession>A0A6S7AIU8</accession>
<dbReference type="SUPFAM" id="SSF53639">
    <property type="entry name" value="AraD/HMP-PK domain-like"/>
    <property type="match status" value="1"/>
</dbReference>
<name>A0A6S7AIU8_9BURK</name>
<gene>
    <name evidence="3" type="primary">fucA_3</name>
    <name evidence="3" type="ORF">LMG26690_04649</name>
</gene>
<dbReference type="Gene3D" id="3.40.225.10">
    <property type="entry name" value="Class II aldolase/adducin N-terminal domain"/>
    <property type="match status" value="1"/>
</dbReference>
<dbReference type="InterPro" id="IPR036409">
    <property type="entry name" value="Aldolase_II/adducin_N_sf"/>
</dbReference>
<dbReference type="InterPro" id="IPR001303">
    <property type="entry name" value="Aldolase_II/adducin_N"/>
</dbReference>
<dbReference type="GO" id="GO:0008738">
    <property type="term" value="F:L-fuculose-phosphate aldolase activity"/>
    <property type="evidence" value="ECO:0007669"/>
    <property type="project" value="UniProtKB-EC"/>
</dbReference>
<dbReference type="SMART" id="SM01007">
    <property type="entry name" value="Aldolase_II"/>
    <property type="match status" value="1"/>
</dbReference>
<reference evidence="3 4" key="1">
    <citation type="submission" date="2020-04" db="EMBL/GenBank/DDBJ databases">
        <authorList>
            <person name="De Canck E."/>
        </authorList>
    </citation>
    <scope>NUCLEOTIDE SEQUENCE [LARGE SCALE GENOMIC DNA]</scope>
    <source>
        <strain evidence="3 4">LMG 26690</strain>
    </source>
</reference>
<dbReference type="RefSeq" id="WP_254595050.1">
    <property type="nucleotide sequence ID" value="NZ_CADIJM010000014.1"/>
</dbReference>
<dbReference type="EMBL" id="CADIJM010000014">
    <property type="protein sequence ID" value="CAB3729494.1"/>
    <property type="molecule type" value="Genomic_DNA"/>
</dbReference>
<dbReference type="GO" id="GO:0051015">
    <property type="term" value="F:actin filament binding"/>
    <property type="evidence" value="ECO:0007669"/>
    <property type="project" value="TreeGrafter"/>
</dbReference>
<feature type="domain" description="Class II aldolase/adducin N-terminal" evidence="2">
    <location>
        <begin position="21"/>
        <end position="202"/>
    </location>
</feature>
<evidence type="ECO:0000313" key="3">
    <source>
        <dbReference type="EMBL" id="CAB3729494.1"/>
    </source>
</evidence>
<dbReference type="EC" id="4.1.2.17" evidence="3"/>
<protein>
    <submittedName>
        <fullName evidence="3">L-fuculose phosphate aldolase</fullName>
        <ecNumber evidence="3">4.1.2.17</ecNumber>
    </submittedName>
</protein>
<evidence type="ECO:0000256" key="1">
    <source>
        <dbReference type="ARBA" id="ARBA00037961"/>
    </source>
</evidence>
<dbReference type="NCBIfam" id="NF005451">
    <property type="entry name" value="PRK07044.1"/>
    <property type="match status" value="1"/>
</dbReference>
<dbReference type="Pfam" id="PF00596">
    <property type="entry name" value="Aldolase_II"/>
    <property type="match status" value="1"/>
</dbReference>
<dbReference type="GO" id="GO:0005856">
    <property type="term" value="C:cytoskeleton"/>
    <property type="evidence" value="ECO:0007669"/>
    <property type="project" value="TreeGrafter"/>
</dbReference>
<dbReference type="PANTHER" id="PTHR10672">
    <property type="entry name" value="ADDUCIN"/>
    <property type="match status" value="1"/>
</dbReference>
<proteinExistence type="inferred from homology"/>
<dbReference type="PANTHER" id="PTHR10672:SF3">
    <property type="entry name" value="PROTEIN HU-LI TAI SHAO"/>
    <property type="match status" value="1"/>
</dbReference>
<dbReference type="AlphaFoldDB" id="A0A6S7AIU8"/>
<keyword evidence="3" id="KW-0456">Lyase</keyword>
<keyword evidence="4" id="KW-1185">Reference proteome</keyword>
<evidence type="ECO:0000259" key="2">
    <source>
        <dbReference type="SMART" id="SM01007"/>
    </source>
</evidence>